<sequence length="39" mass="4635">MTLMHKFPNRLQKILTRRGKIRSKSTKMVITLLINPKKI</sequence>
<name>A0A0G8CG60_9BACI</name>
<protein>
    <submittedName>
        <fullName evidence="1">Uncharacterized protein</fullName>
    </submittedName>
</protein>
<comment type="caution">
    <text evidence="1">The sequence shown here is derived from an EMBL/GenBank/DDBJ whole genome shotgun (WGS) entry which is preliminary data.</text>
</comment>
<reference evidence="2" key="2">
    <citation type="submission" date="2015-04" db="EMBL/GenBank/DDBJ databases">
        <title>Draft Genome Sequences of Eight Spore-Forming Food Isolates of Bacillus cereus Genome sequencing.</title>
        <authorList>
            <person name="Krawcyk A.O."/>
            <person name="de Jong A."/>
            <person name="Eijlander R.T."/>
            <person name="Berendsen E.M."/>
            <person name="Holsappel S."/>
            <person name="Wells-Bennik M."/>
            <person name="Kuipers O.P."/>
        </authorList>
    </citation>
    <scope>NUCLEOTIDE SEQUENCE [LARGE SCALE GENOMIC DNA]</scope>
    <source>
        <strain evidence="2">B4147</strain>
    </source>
</reference>
<reference evidence="1 2" key="1">
    <citation type="journal article" date="2015" name="Genome Announc.">
        <title>Next-Generation Whole-Genome Sequencing of Eight Strains of Bacillus cereus, Isolated from Food.</title>
        <authorList>
            <person name="Krawczyk A.O."/>
            <person name="de Jong A."/>
            <person name="Eijlander R.T."/>
            <person name="Berendsen E.M."/>
            <person name="Holsappel S."/>
            <person name="Wells-Bennik M.H."/>
            <person name="Kuipers O.P."/>
        </authorList>
    </citation>
    <scope>NUCLEOTIDE SEQUENCE [LARGE SCALE GENOMIC DNA]</scope>
    <source>
        <strain evidence="1 2">B4147</strain>
    </source>
</reference>
<dbReference type="Proteomes" id="UP000035350">
    <property type="component" value="Unassembled WGS sequence"/>
</dbReference>
<organism evidence="1 2">
    <name type="scientific">Bacillus wiedmannii</name>
    <dbReference type="NCBI Taxonomy" id="1890302"/>
    <lineage>
        <taxon>Bacteria</taxon>
        <taxon>Bacillati</taxon>
        <taxon>Bacillota</taxon>
        <taxon>Bacilli</taxon>
        <taxon>Bacillales</taxon>
        <taxon>Bacillaceae</taxon>
        <taxon>Bacillus</taxon>
        <taxon>Bacillus cereus group</taxon>
    </lineage>
</organism>
<evidence type="ECO:0000313" key="1">
    <source>
        <dbReference type="EMBL" id="KKZ98828.1"/>
    </source>
</evidence>
<evidence type="ECO:0000313" key="2">
    <source>
        <dbReference type="Proteomes" id="UP000035350"/>
    </source>
</evidence>
<dbReference type="EMBL" id="LCYN01000004">
    <property type="protein sequence ID" value="KKZ98828.1"/>
    <property type="molecule type" value="Genomic_DNA"/>
</dbReference>
<proteinExistence type="predicted"/>
<dbReference type="AlphaFoldDB" id="A0A0G8CG60"/>
<gene>
    <name evidence="1" type="ORF">B4147_3411</name>
</gene>
<accession>A0A0G8CG60</accession>